<evidence type="ECO:0000313" key="5">
    <source>
        <dbReference type="Proteomes" id="UP000094969"/>
    </source>
</evidence>
<feature type="region of interest" description="Disordered" evidence="2">
    <location>
        <begin position="571"/>
        <end position="591"/>
    </location>
</feature>
<dbReference type="Pfam" id="PF13432">
    <property type="entry name" value="TPR_16"/>
    <property type="match status" value="1"/>
</dbReference>
<name>A0A1D7U0R0_9HYPH</name>
<dbReference type="Pfam" id="PF13414">
    <property type="entry name" value="TPR_11"/>
    <property type="match status" value="1"/>
</dbReference>
<feature type="chain" id="PRO_5009099812" description="Tetratricopeptide repeat-like domain-containing protein" evidence="3">
    <location>
        <begin position="30"/>
        <end position="591"/>
    </location>
</feature>
<keyword evidence="1" id="KW-0802">TPR repeat</keyword>
<dbReference type="PANTHER" id="PTHR12558:SF13">
    <property type="entry name" value="CELL DIVISION CYCLE PROTEIN 27 HOMOLOG"/>
    <property type="match status" value="1"/>
</dbReference>
<protein>
    <recommendedName>
        <fullName evidence="6">Tetratricopeptide repeat-like domain-containing protein</fullName>
    </recommendedName>
</protein>
<dbReference type="InterPro" id="IPR019734">
    <property type="entry name" value="TPR_rpt"/>
</dbReference>
<dbReference type="Gene3D" id="1.25.40.10">
    <property type="entry name" value="Tetratricopeptide repeat domain"/>
    <property type="match status" value="3"/>
</dbReference>
<dbReference type="STRING" id="1526658.BHK69_11200"/>
<organism evidence="4 5">
    <name type="scientific">Bosea vaviloviae</name>
    <dbReference type="NCBI Taxonomy" id="1526658"/>
    <lineage>
        <taxon>Bacteria</taxon>
        <taxon>Pseudomonadati</taxon>
        <taxon>Pseudomonadota</taxon>
        <taxon>Alphaproteobacteria</taxon>
        <taxon>Hyphomicrobiales</taxon>
        <taxon>Boseaceae</taxon>
        <taxon>Bosea</taxon>
    </lineage>
</organism>
<dbReference type="PROSITE" id="PS50005">
    <property type="entry name" value="TPR"/>
    <property type="match status" value="1"/>
</dbReference>
<gene>
    <name evidence="4" type="ORF">BHK69_11200</name>
</gene>
<dbReference type="Proteomes" id="UP000094969">
    <property type="component" value="Chromosome"/>
</dbReference>
<feature type="signal peptide" evidence="3">
    <location>
        <begin position="1"/>
        <end position="29"/>
    </location>
</feature>
<evidence type="ECO:0000256" key="3">
    <source>
        <dbReference type="SAM" id="SignalP"/>
    </source>
</evidence>
<dbReference type="Pfam" id="PF13181">
    <property type="entry name" value="TPR_8"/>
    <property type="match status" value="1"/>
</dbReference>
<dbReference type="RefSeq" id="WP_069690172.1">
    <property type="nucleotide sequence ID" value="NZ_CP017147.1"/>
</dbReference>
<sequence length="591" mass="64907">MTIVTFRLRGRGPSTAVALVFFLALQAGASAQGAAATRTTEQLEPADSLEGNYLAAIVAGAGRDLGAASVYLREAIKGDPLNNDLLERGFVAFLADGAMSDAFRAAEKLIQRDPSNGLAQLAVGIRAIKQKSYQTARNHLQRGGRGRAADITATLLSAWAYAGSGQTNKALETLDRLKGEASYNLFRDYHAGLILDIAGRKVDAEKRLKSAYDAEKTTLRLVDLWARLQARNGNYDGAAATYGEFDRLLPNHPIVRDGLARVAAREPLARQVGTAQQGAAEVLYGLASAGNRQGDEAAALLYLRLAIYLDPSHDLAILTLGDILERSKQPEDAVAVYDKMPATSPLRPNAEIQAGLALETLGKSEESIKHLQALITERPDDVDALSALGNVYRTRKLFSEAAETYDKAIAKLAVPGRANWDLFYFRGIARERIKRWPEAEADLRKALELMPEPLGRERALVLNYLGYSLVDQHLKLDEALSMLRRAVELRPRDGYITDSLGWAYYRLGRYDDASRELERAMELRPSDPVINDHLGDVYWRTGRKLEATFQWNAARDLSPEPEDLVKIKQKIERGLEDSPSANAAEPKKDGG</sequence>
<evidence type="ECO:0000256" key="1">
    <source>
        <dbReference type="PROSITE-ProRule" id="PRU00339"/>
    </source>
</evidence>
<dbReference type="InterPro" id="IPR011990">
    <property type="entry name" value="TPR-like_helical_dom_sf"/>
</dbReference>
<dbReference type="AlphaFoldDB" id="A0A1D7U0R0"/>
<proteinExistence type="predicted"/>
<evidence type="ECO:0000313" key="4">
    <source>
        <dbReference type="EMBL" id="AOO80955.1"/>
    </source>
</evidence>
<dbReference type="SMART" id="SM00028">
    <property type="entry name" value="TPR"/>
    <property type="match status" value="7"/>
</dbReference>
<evidence type="ECO:0008006" key="6">
    <source>
        <dbReference type="Google" id="ProtNLM"/>
    </source>
</evidence>
<keyword evidence="5" id="KW-1185">Reference proteome</keyword>
<reference evidence="4 5" key="1">
    <citation type="journal article" date="2015" name="Antonie Van Leeuwenhoek">
        <title>Bosea vaviloviae sp. nov., a new species of slow-growing rhizobia isolated from nodules of the relict species Vavilovia formosa (Stev.) Fed.</title>
        <authorList>
            <person name="Safronova V.I."/>
            <person name="Kuznetsova I.G."/>
            <person name="Sazanova A.L."/>
            <person name="Kimeklis A.K."/>
            <person name="Belimov A.A."/>
            <person name="Andronov E.E."/>
            <person name="Pinaev A.G."/>
            <person name="Chizhevskaya E.P."/>
            <person name="Pukhaev A.R."/>
            <person name="Popov K.P."/>
            <person name="Willems A."/>
            <person name="Tikhonovich I.A."/>
        </authorList>
    </citation>
    <scope>NUCLEOTIDE SEQUENCE [LARGE SCALE GENOMIC DNA]</scope>
    <source>
        <strain evidence="4 5">Vaf18</strain>
    </source>
</reference>
<accession>A0A1D7U0R0</accession>
<evidence type="ECO:0000256" key="2">
    <source>
        <dbReference type="SAM" id="MobiDB-lite"/>
    </source>
</evidence>
<dbReference type="KEGG" id="bvv:BHK69_11200"/>
<dbReference type="PANTHER" id="PTHR12558">
    <property type="entry name" value="CELL DIVISION CYCLE 16,23,27"/>
    <property type="match status" value="1"/>
</dbReference>
<dbReference type="SUPFAM" id="SSF48452">
    <property type="entry name" value="TPR-like"/>
    <property type="match status" value="2"/>
</dbReference>
<dbReference type="OrthoDB" id="9766710at2"/>
<feature type="repeat" description="TPR" evidence="1">
    <location>
        <begin position="494"/>
        <end position="527"/>
    </location>
</feature>
<dbReference type="EMBL" id="CP017147">
    <property type="protein sequence ID" value="AOO80955.1"/>
    <property type="molecule type" value="Genomic_DNA"/>
</dbReference>
<keyword evidence="3" id="KW-0732">Signal</keyword>